<evidence type="ECO:0000313" key="2">
    <source>
        <dbReference type="Proteomes" id="UP000319130"/>
    </source>
</evidence>
<name>A0A523W8L2_UNCAE</name>
<sequence>MTIIRANNANLMKAGLDEVLFSPWEFAQPDSVISQVFNMETHDSQFKKYMTIKGYPLLTQKNEGGAYTNVDAGEAWWTQLEHIAYGMYSTITHEAQADERYGVISQFPNSMRESAEATMNYHASRIFTNGF</sequence>
<comment type="caution">
    <text evidence="1">The sequence shown here is derived from an EMBL/GenBank/DDBJ whole genome shotgun (WGS) entry which is preliminary data.</text>
</comment>
<dbReference type="AlphaFoldDB" id="A0A523W8L2"/>
<dbReference type="EMBL" id="SOIZ01000108">
    <property type="protein sequence ID" value="TET63363.1"/>
    <property type="molecule type" value="Genomic_DNA"/>
</dbReference>
<gene>
    <name evidence="1" type="ORF">E3J48_02545</name>
</gene>
<evidence type="ECO:0000313" key="1">
    <source>
        <dbReference type="EMBL" id="TET63363.1"/>
    </source>
</evidence>
<protein>
    <submittedName>
        <fullName evidence="1">Uncharacterized protein</fullName>
    </submittedName>
</protein>
<accession>A0A523W8L2</accession>
<reference evidence="1 2" key="1">
    <citation type="submission" date="2019-03" db="EMBL/GenBank/DDBJ databases">
        <title>Metabolic potential of uncultured bacteria and archaea associated with petroleum seepage in deep-sea sediments.</title>
        <authorList>
            <person name="Dong X."/>
            <person name="Hubert C."/>
        </authorList>
    </citation>
    <scope>NUCLEOTIDE SEQUENCE [LARGE SCALE GENOMIC DNA]</scope>
    <source>
        <strain evidence="1">E29_bin52</strain>
    </source>
</reference>
<organism evidence="1 2">
    <name type="scientific">Aerophobetes bacterium</name>
    <dbReference type="NCBI Taxonomy" id="2030807"/>
    <lineage>
        <taxon>Bacteria</taxon>
        <taxon>Candidatus Aerophobota</taxon>
    </lineage>
</organism>
<dbReference type="Proteomes" id="UP000319130">
    <property type="component" value="Unassembled WGS sequence"/>
</dbReference>
<feature type="non-terminal residue" evidence="1">
    <location>
        <position position="131"/>
    </location>
</feature>
<proteinExistence type="predicted"/>